<dbReference type="GO" id="GO:0006974">
    <property type="term" value="P:DNA damage response"/>
    <property type="evidence" value="ECO:0007669"/>
    <property type="project" value="TreeGrafter"/>
</dbReference>
<dbReference type="AlphaFoldDB" id="A0A238LGT2"/>
<keyword evidence="6" id="KW-1185">Reference proteome</keyword>
<dbReference type="InterPro" id="IPR029056">
    <property type="entry name" value="Ribokinase-like"/>
</dbReference>
<dbReference type="Proteomes" id="UP000201613">
    <property type="component" value="Unassembled WGS sequence"/>
</dbReference>
<keyword evidence="2 5" id="KW-0808">Transferase</keyword>
<dbReference type="EMBL" id="FXZK01000005">
    <property type="protein sequence ID" value="SMY08615.1"/>
    <property type="molecule type" value="Genomic_DNA"/>
</dbReference>
<evidence type="ECO:0000256" key="2">
    <source>
        <dbReference type="ARBA" id="ARBA00022679"/>
    </source>
</evidence>
<gene>
    <name evidence="5" type="primary">kdgK_2</name>
    <name evidence="5" type="ORF">LOM8899_02770</name>
</gene>
<dbReference type="Pfam" id="PF00294">
    <property type="entry name" value="PfkB"/>
    <property type="match status" value="1"/>
</dbReference>
<evidence type="ECO:0000256" key="3">
    <source>
        <dbReference type="ARBA" id="ARBA00022777"/>
    </source>
</evidence>
<dbReference type="EC" id="2.7.1.45" evidence="5"/>
<dbReference type="PANTHER" id="PTHR43085:SF15">
    <property type="entry name" value="2-DEHYDRO-3-DEOXYGLUCONOKINASE"/>
    <property type="match status" value="1"/>
</dbReference>
<evidence type="ECO:0000259" key="4">
    <source>
        <dbReference type="Pfam" id="PF00294"/>
    </source>
</evidence>
<dbReference type="RefSeq" id="WP_245820535.1">
    <property type="nucleotide sequence ID" value="NZ_FXZK01000005.1"/>
</dbReference>
<dbReference type="GO" id="GO:0042840">
    <property type="term" value="P:D-glucuronate catabolic process"/>
    <property type="evidence" value="ECO:0007669"/>
    <property type="project" value="TreeGrafter"/>
</dbReference>
<dbReference type="InterPro" id="IPR011611">
    <property type="entry name" value="PfkB_dom"/>
</dbReference>
<organism evidence="5 6">
    <name type="scientific">Flavimaricola marinus</name>
    <dbReference type="NCBI Taxonomy" id="1819565"/>
    <lineage>
        <taxon>Bacteria</taxon>
        <taxon>Pseudomonadati</taxon>
        <taxon>Pseudomonadota</taxon>
        <taxon>Alphaproteobacteria</taxon>
        <taxon>Rhodobacterales</taxon>
        <taxon>Paracoccaceae</taxon>
        <taxon>Flavimaricola</taxon>
    </lineage>
</organism>
<name>A0A238LGT2_9RHOB</name>
<dbReference type="InterPro" id="IPR002139">
    <property type="entry name" value="Ribo/fructo_kinase"/>
</dbReference>
<dbReference type="SUPFAM" id="SSF53613">
    <property type="entry name" value="Ribokinase-like"/>
    <property type="match status" value="1"/>
</dbReference>
<dbReference type="GO" id="GO:0005829">
    <property type="term" value="C:cytosol"/>
    <property type="evidence" value="ECO:0007669"/>
    <property type="project" value="TreeGrafter"/>
</dbReference>
<dbReference type="GO" id="GO:0019698">
    <property type="term" value="P:D-galacturonate catabolic process"/>
    <property type="evidence" value="ECO:0007669"/>
    <property type="project" value="TreeGrafter"/>
</dbReference>
<dbReference type="CDD" id="cd01166">
    <property type="entry name" value="KdgK"/>
    <property type="match status" value="1"/>
</dbReference>
<evidence type="ECO:0000313" key="6">
    <source>
        <dbReference type="Proteomes" id="UP000201613"/>
    </source>
</evidence>
<comment type="similarity">
    <text evidence="1">Belongs to the carbohydrate kinase PfkB family.</text>
</comment>
<dbReference type="PANTHER" id="PTHR43085">
    <property type="entry name" value="HEXOKINASE FAMILY MEMBER"/>
    <property type="match status" value="1"/>
</dbReference>
<protein>
    <submittedName>
        <fullName evidence="5">2-dehydro-3-deoxygluconokinase</fullName>
        <ecNumber evidence="5">2.7.1.45</ecNumber>
    </submittedName>
</protein>
<dbReference type="PRINTS" id="PR00990">
    <property type="entry name" value="RIBOKINASE"/>
</dbReference>
<reference evidence="6" key="1">
    <citation type="submission" date="2017-05" db="EMBL/GenBank/DDBJ databases">
        <authorList>
            <person name="Rodrigo-Torres L."/>
            <person name="Arahal R. D."/>
            <person name="Lucena T."/>
        </authorList>
    </citation>
    <scope>NUCLEOTIDE SEQUENCE [LARGE SCALE GENOMIC DNA]</scope>
    <source>
        <strain evidence="6">CECT 8899</strain>
    </source>
</reference>
<evidence type="ECO:0000256" key="1">
    <source>
        <dbReference type="ARBA" id="ARBA00010688"/>
    </source>
</evidence>
<proteinExistence type="inferred from homology"/>
<keyword evidence="3 5" id="KW-0418">Kinase</keyword>
<sequence length="310" mass="32560">MQAEGTRSWDVLCLGEPLVEFSETTPGHYLRGFGGDTSNVAIAVARSGGKAAYATRIGNDEFGQMFVDLWDREGVDTSRVIRDESAPTGHYFVHQTDAGHRFSYARKGSAASLMRPGDLDASTIAQARVLHISGITCAISPSAAALAEQAAGLARQAGTRLSFDLNYRPALWSVDQARGVALSMLSQCDIALPSLEEAEMLFGLSDPEAIIDRVLSFGPQVVALTMGARGVFVATPQARRLIAPMSVDLVDASGAGDTFDGYFLSAMTAGDDLVEAAIRANAAAAFSTTRRGAVAGIPAGSEVEAGLRRA</sequence>
<dbReference type="InterPro" id="IPR050306">
    <property type="entry name" value="PfkB_Carbo_kinase"/>
</dbReference>
<evidence type="ECO:0000313" key="5">
    <source>
        <dbReference type="EMBL" id="SMY08615.1"/>
    </source>
</evidence>
<accession>A0A238LGT2</accession>
<dbReference type="GO" id="GO:0008673">
    <property type="term" value="F:2-dehydro-3-deoxygluconokinase activity"/>
    <property type="evidence" value="ECO:0007669"/>
    <property type="project" value="UniProtKB-EC"/>
</dbReference>
<feature type="domain" description="Carbohydrate kinase PfkB" evidence="4">
    <location>
        <begin position="25"/>
        <end position="298"/>
    </location>
</feature>
<dbReference type="Gene3D" id="3.40.1190.20">
    <property type="match status" value="1"/>
</dbReference>